<dbReference type="Gene3D" id="1.10.10.10">
    <property type="entry name" value="Winged helix-like DNA-binding domain superfamily/Winged helix DNA-binding domain"/>
    <property type="match status" value="1"/>
</dbReference>
<dbReference type="InterPro" id="IPR052548">
    <property type="entry name" value="Type_VII_TA_antitoxin"/>
</dbReference>
<dbReference type="InterPro" id="IPR011991">
    <property type="entry name" value="ArsR-like_HTH"/>
</dbReference>
<dbReference type="GO" id="GO:0016779">
    <property type="term" value="F:nucleotidyltransferase activity"/>
    <property type="evidence" value="ECO:0007669"/>
    <property type="project" value="InterPro"/>
</dbReference>
<reference evidence="2 3" key="1">
    <citation type="submission" date="2011-10" db="EMBL/GenBank/DDBJ databases">
        <title>The Improved High-Quality Draft genome of Methanoplanus limicola DSM 2279.</title>
        <authorList>
            <consortium name="US DOE Joint Genome Institute (JGI-PGF)"/>
            <person name="Lucas S."/>
            <person name="Copeland A."/>
            <person name="Lapidus A."/>
            <person name="Glavina del Rio T."/>
            <person name="Dalin E."/>
            <person name="Tice H."/>
            <person name="Bruce D."/>
            <person name="Goodwin L."/>
            <person name="Pitluck S."/>
            <person name="Peters L."/>
            <person name="Mikhailova N."/>
            <person name="Lu M."/>
            <person name="Kyrpides N."/>
            <person name="Mavromatis K."/>
            <person name="Ivanova N."/>
            <person name="Markowitz V."/>
            <person name="Cheng J.-F."/>
            <person name="Hugenholtz P."/>
            <person name="Woyke T."/>
            <person name="Wu D."/>
            <person name="Wirth R."/>
            <person name="Brambilla E.-M."/>
            <person name="Klenk H.-P."/>
            <person name="Eisen J.A."/>
        </authorList>
    </citation>
    <scope>NUCLEOTIDE SEQUENCE [LARGE SCALE GENOMIC DNA]</scope>
    <source>
        <strain evidence="2 3">DSM 2279</strain>
    </source>
</reference>
<dbReference type="Proteomes" id="UP000005741">
    <property type="component" value="Chromosome"/>
</dbReference>
<feature type="domain" description="HTH arsR-type" evidence="1">
    <location>
        <begin position="1"/>
        <end position="87"/>
    </location>
</feature>
<dbReference type="PANTHER" id="PTHR33933:SF1">
    <property type="entry name" value="PROTEIN ADENYLYLTRANSFERASE MNTA-RELATED"/>
    <property type="match status" value="1"/>
</dbReference>
<name>H1YZL2_9EURY</name>
<gene>
    <name evidence="2" type="ORF">Metlim_2036</name>
</gene>
<dbReference type="STRING" id="937775.Metlim_2036"/>
<organism evidence="2 3">
    <name type="scientific">Methanoplanus limicola DSM 2279</name>
    <dbReference type="NCBI Taxonomy" id="937775"/>
    <lineage>
        <taxon>Archaea</taxon>
        <taxon>Methanobacteriati</taxon>
        <taxon>Methanobacteriota</taxon>
        <taxon>Stenosarchaea group</taxon>
        <taxon>Methanomicrobia</taxon>
        <taxon>Methanomicrobiales</taxon>
        <taxon>Methanomicrobiaceae</taxon>
        <taxon>Methanoplanus</taxon>
    </lineage>
</organism>
<dbReference type="CDD" id="cd05403">
    <property type="entry name" value="NT_KNTase_like"/>
    <property type="match status" value="1"/>
</dbReference>
<dbReference type="CDD" id="cd00090">
    <property type="entry name" value="HTH_ARSR"/>
    <property type="match status" value="1"/>
</dbReference>
<dbReference type="PANTHER" id="PTHR33933">
    <property type="entry name" value="NUCLEOTIDYLTRANSFERASE"/>
    <property type="match status" value="1"/>
</dbReference>
<proteinExistence type="predicted"/>
<dbReference type="SMART" id="SM00418">
    <property type="entry name" value="HTH_ARSR"/>
    <property type="match status" value="1"/>
</dbReference>
<keyword evidence="3" id="KW-1185">Reference proteome</keyword>
<dbReference type="InParanoid" id="H1YZL2"/>
<dbReference type="InterPro" id="IPR043519">
    <property type="entry name" value="NT_sf"/>
</dbReference>
<dbReference type="InterPro" id="IPR002934">
    <property type="entry name" value="Polymerase_NTP_transf_dom"/>
</dbReference>
<dbReference type="GO" id="GO:0003700">
    <property type="term" value="F:DNA-binding transcription factor activity"/>
    <property type="evidence" value="ECO:0007669"/>
    <property type="project" value="InterPro"/>
</dbReference>
<dbReference type="AlphaFoldDB" id="H1YZL2"/>
<sequence length="184" mass="20796">MLLNLFSSGTRVDILSMFLLNPDTDKYLREIARETGDNVNSVRRELNNLEGIGLLKSLWRGKQKYYSVNKSFPLYNELKSVFMKTAGAGSMISEDLTELKGINRTFIFGSYAQGNFGPDSDIDLMVIGDVNEDLLIETISALEEKTGREINYILMTEKEYKSREKSGDPFISEVKSGKIIELEV</sequence>
<dbReference type="InterPro" id="IPR036390">
    <property type="entry name" value="WH_DNA-bd_sf"/>
</dbReference>
<dbReference type="Gene3D" id="3.30.460.10">
    <property type="entry name" value="Beta Polymerase, domain 2"/>
    <property type="match status" value="1"/>
</dbReference>
<dbReference type="SUPFAM" id="SSF46785">
    <property type="entry name" value="Winged helix' DNA-binding domain"/>
    <property type="match status" value="1"/>
</dbReference>
<dbReference type="InterPro" id="IPR001845">
    <property type="entry name" value="HTH_ArsR_DNA-bd_dom"/>
</dbReference>
<dbReference type="SUPFAM" id="SSF81301">
    <property type="entry name" value="Nucleotidyltransferase"/>
    <property type="match status" value="1"/>
</dbReference>
<accession>H1YZL2</accession>
<protein>
    <submittedName>
        <fullName evidence="2">DNA polymerase beta domain protein region</fullName>
    </submittedName>
</protein>
<dbReference type="InterPro" id="IPR036388">
    <property type="entry name" value="WH-like_DNA-bd_sf"/>
</dbReference>
<evidence type="ECO:0000313" key="3">
    <source>
        <dbReference type="Proteomes" id="UP000005741"/>
    </source>
</evidence>
<dbReference type="PATRIC" id="fig|937775.9.peg.2287"/>
<dbReference type="Pfam" id="PF01909">
    <property type="entry name" value="NTP_transf_2"/>
    <property type="match status" value="1"/>
</dbReference>
<dbReference type="HOGENOM" id="CLU_094593_2_0_2"/>
<evidence type="ECO:0000259" key="1">
    <source>
        <dbReference type="SMART" id="SM00418"/>
    </source>
</evidence>
<dbReference type="EMBL" id="CM001436">
    <property type="protein sequence ID" value="EHQ36121.1"/>
    <property type="molecule type" value="Genomic_DNA"/>
</dbReference>
<evidence type="ECO:0000313" key="2">
    <source>
        <dbReference type="EMBL" id="EHQ36121.1"/>
    </source>
</evidence>